<reference evidence="1 2" key="2">
    <citation type="submission" date="2020-05" db="EMBL/GenBank/DDBJ databases">
        <title>Draft genome sequence of Desulfovibrio sp. strainFSS-1.</title>
        <authorList>
            <person name="Shimoshige H."/>
            <person name="Kobayashi H."/>
            <person name="Maekawa T."/>
        </authorList>
    </citation>
    <scope>NUCLEOTIDE SEQUENCE [LARGE SCALE GENOMIC DNA]</scope>
    <source>
        <strain evidence="1 2">SIID29052-01</strain>
    </source>
</reference>
<gene>
    <name evidence="1" type="ORF">NNJEOMEG_00614</name>
</gene>
<reference evidence="1 2" key="1">
    <citation type="submission" date="2020-04" db="EMBL/GenBank/DDBJ databases">
        <authorList>
            <consortium name="Desulfovibrio sp. FSS-1 genome sequencing consortium"/>
            <person name="Shimoshige H."/>
            <person name="Kobayashi H."/>
            <person name="Maekawa T."/>
        </authorList>
    </citation>
    <scope>NUCLEOTIDE SEQUENCE [LARGE SCALE GENOMIC DNA]</scope>
    <source>
        <strain evidence="1 2">SIID29052-01</strain>
    </source>
</reference>
<dbReference type="RefSeq" id="WP_173081145.1">
    <property type="nucleotide sequence ID" value="NZ_BLTE01000001.1"/>
</dbReference>
<name>A0A6V8LT22_9BACT</name>
<keyword evidence="2" id="KW-1185">Reference proteome</keyword>
<organism evidence="1 2">
    <name type="scientific">Fundidesulfovibrio magnetotacticus</name>
    <dbReference type="NCBI Taxonomy" id="2730080"/>
    <lineage>
        <taxon>Bacteria</taxon>
        <taxon>Pseudomonadati</taxon>
        <taxon>Thermodesulfobacteriota</taxon>
        <taxon>Desulfovibrionia</taxon>
        <taxon>Desulfovibrionales</taxon>
        <taxon>Desulfovibrionaceae</taxon>
        <taxon>Fundidesulfovibrio</taxon>
    </lineage>
</organism>
<accession>A0A6V8LT22</accession>
<proteinExistence type="predicted"/>
<evidence type="ECO:0000313" key="1">
    <source>
        <dbReference type="EMBL" id="GFK92787.1"/>
    </source>
</evidence>
<sequence length="114" mass="12202">MSGSGWELVGEVHLGAELTFDEAREAEGLLRGELEALMEELGSPWLDARVTGEGLLFTASPREGEQEDLLELCRGLARLLDPGARGRLVAVGEDFGPVLVFGFTARGVEHPPGD</sequence>
<dbReference type="Proteomes" id="UP000494245">
    <property type="component" value="Unassembled WGS sequence"/>
</dbReference>
<dbReference type="EMBL" id="BLTE01000001">
    <property type="protein sequence ID" value="GFK92787.1"/>
    <property type="molecule type" value="Genomic_DNA"/>
</dbReference>
<protein>
    <submittedName>
        <fullName evidence="1">Uncharacterized protein</fullName>
    </submittedName>
</protein>
<evidence type="ECO:0000313" key="2">
    <source>
        <dbReference type="Proteomes" id="UP000494245"/>
    </source>
</evidence>
<dbReference type="AlphaFoldDB" id="A0A6V8LT22"/>
<comment type="caution">
    <text evidence="1">The sequence shown here is derived from an EMBL/GenBank/DDBJ whole genome shotgun (WGS) entry which is preliminary data.</text>
</comment>